<protein>
    <recommendedName>
        <fullName evidence="4">Lipoprotein</fullName>
    </recommendedName>
</protein>
<evidence type="ECO:0000256" key="1">
    <source>
        <dbReference type="SAM" id="MobiDB-lite"/>
    </source>
</evidence>
<name>A0ABM7WP17_9BACT</name>
<evidence type="ECO:0000313" key="2">
    <source>
        <dbReference type="EMBL" id="BDG01212.1"/>
    </source>
</evidence>
<feature type="region of interest" description="Disordered" evidence="1">
    <location>
        <begin position="82"/>
        <end position="105"/>
    </location>
</feature>
<accession>A0ABM7WP17</accession>
<dbReference type="EMBL" id="AP025591">
    <property type="protein sequence ID" value="BDG01212.1"/>
    <property type="molecule type" value="Genomic_DNA"/>
</dbReference>
<keyword evidence="3" id="KW-1185">Reference proteome</keyword>
<reference evidence="3" key="1">
    <citation type="journal article" date="2022" name="Int. J. Syst. Evol. Microbiol.">
        <title>Anaeromyxobacter oryzae sp. nov., Anaeromyxobacter diazotrophicus sp. nov. and Anaeromyxobacter paludicola sp. nov., isolated from paddy soils.</title>
        <authorList>
            <person name="Itoh H."/>
            <person name="Xu Z."/>
            <person name="Mise K."/>
            <person name="Masuda Y."/>
            <person name="Ushijima N."/>
            <person name="Hayakawa C."/>
            <person name="Shiratori Y."/>
            <person name="Senoo K."/>
        </authorList>
    </citation>
    <scope>NUCLEOTIDE SEQUENCE [LARGE SCALE GENOMIC DNA]</scope>
    <source>
        <strain evidence="3">Red232</strain>
    </source>
</reference>
<evidence type="ECO:0008006" key="4">
    <source>
        <dbReference type="Google" id="ProtNLM"/>
    </source>
</evidence>
<gene>
    <name evidence="2" type="ORF">AMOR_02080</name>
</gene>
<dbReference type="PROSITE" id="PS51257">
    <property type="entry name" value="PROKAR_LIPOPROTEIN"/>
    <property type="match status" value="1"/>
</dbReference>
<dbReference type="RefSeq" id="WP_248357605.1">
    <property type="nucleotide sequence ID" value="NZ_AP025591.1"/>
</dbReference>
<dbReference type="Proteomes" id="UP001162891">
    <property type="component" value="Chromosome"/>
</dbReference>
<organism evidence="2 3">
    <name type="scientific">Anaeromyxobacter oryzae</name>
    <dbReference type="NCBI Taxonomy" id="2918170"/>
    <lineage>
        <taxon>Bacteria</taxon>
        <taxon>Pseudomonadati</taxon>
        <taxon>Myxococcota</taxon>
        <taxon>Myxococcia</taxon>
        <taxon>Myxococcales</taxon>
        <taxon>Cystobacterineae</taxon>
        <taxon>Anaeromyxobacteraceae</taxon>
        <taxon>Anaeromyxobacter</taxon>
    </lineage>
</organism>
<sequence>MRTIPLSFSLTLALGVAACSGDRHLSAHHSESYVKAFSAQAQRTGQPAAAVSGLDAQEAAITTDNYRSTLVPKNGRVNVTPEPYVIVAPPSREQPMRPAPSVPRE</sequence>
<evidence type="ECO:0000313" key="3">
    <source>
        <dbReference type="Proteomes" id="UP001162891"/>
    </source>
</evidence>
<proteinExistence type="predicted"/>